<proteinExistence type="predicted"/>
<keyword evidence="1" id="KW-0472">Membrane</keyword>
<dbReference type="Proteomes" id="UP001246244">
    <property type="component" value="Unassembled WGS sequence"/>
</dbReference>
<protein>
    <submittedName>
        <fullName evidence="2">Uncharacterized protein</fullName>
    </submittedName>
</protein>
<feature type="transmembrane region" description="Helical" evidence="1">
    <location>
        <begin position="71"/>
        <end position="94"/>
    </location>
</feature>
<keyword evidence="3" id="KW-1185">Reference proteome</keyword>
<feature type="transmembrane region" description="Helical" evidence="1">
    <location>
        <begin position="122"/>
        <end position="141"/>
    </location>
</feature>
<sequence>MDPNELTIISLILAFIFGIPGVISAYYAINDHSEKNQGFTSKEEHIFDKISKVKKVLLELRDKWKSSPINMLIFTVLILLTSILLLIVSTLSFLGVHRASDLIPIIYGIINIYKNFNVDLKILIFSIINIGFTFYVLKLCVTPSEILAIINIFVPQKEEIKALSLQINELKKQSDDLFKIQTKIQQELDKGEYKEAMRDLQSKKMHTVSKLLNEASSEIFRILKKYEVKGHPEAYYIYNPYLQIIIECTDNSGIVKIPGEVIKEIKNLEHKFDIKIEFAENKMSN</sequence>
<organism evidence="2 3">
    <name type="scientific">Methanosarcina baikalica</name>
    <dbReference type="NCBI Taxonomy" id="3073890"/>
    <lineage>
        <taxon>Archaea</taxon>
        <taxon>Methanobacteriati</taxon>
        <taxon>Methanobacteriota</taxon>
        <taxon>Stenosarchaea group</taxon>
        <taxon>Methanomicrobia</taxon>
        <taxon>Methanosarcinales</taxon>
        <taxon>Methanosarcinaceae</taxon>
        <taxon>Methanosarcina</taxon>
    </lineage>
</organism>
<accession>A0ABU2D573</accession>
<evidence type="ECO:0000256" key="1">
    <source>
        <dbReference type="SAM" id="Phobius"/>
    </source>
</evidence>
<reference evidence="3" key="1">
    <citation type="submission" date="2023-07" db="EMBL/GenBank/DDBJ databases">
        <title>Whole-genome sequencing of a new Methanosarcina sp. Z-7115.</title>
        <authorList>
            <person name="Zhilina T.N."/>
            <person name="Merkel A.Y."/>
        </authorList>
    </citation>
    <scope>NUCLEOTIDE SEQUENCE [LARGE SCALE GENOMIC DNA]</scope>
    <source>
        <strain evidence="3">Z-7115</strain>
    </source>
</reference>
<dbReference type="RefSeq" id="WP_310577033.1">
    <property type="nucleotide sequence ID" value="NZ_JAVKPK010000082.1"/>
</dbReference>
<keyword evidence="1" id="KW-0812">Transmembrane</keyword>
<evidence type="ECO:0000313" key="3">
    <source>
        <dbReference type="Proteomes" id="UP001246244"/>
    </source>
</evidence>
<feature type="transmembrane region" description="Helical" evidence="1">
    <location>
        <begin position="6"/>
        <end position="29"/>
    </location>
</feature>
<gene>
    <name evidence="2" type="ORF">RG963_14675</name>
</gene>
<dbReference type="EMBL" id="JAVKPK010000082">
    <property type="protein sequence ID" value="MDR7667002.1"/>
    <property type="molecule type" value="Genomic_DNA"/>
</dbReference>
<comment type="caution">
    <text evidence="2">The sequence shown here is derived from an EMBL/GenBank/DDBJ whole genome shotgun (WGS) entry which is preliminary data.</text>
</comment>
<keyword evidence="1" id="KW-1133">Transmembrane helix</keyword>
<evidence type="ECO:0000313" key="2">
    <source>
        <dbReference type="EMBL" id="MDR7667002.1"/>
    </source>
</evidence>
<name>A0ABU2D573_9EURY</name>